<dbReference type="InterPro" id="IPR006611">
    <property type="entry name" value="DUF1431_DROsp"/>
</dbReference>
<dbReference type="Pfam" id="PF07248">
    <property type="entry name" value="DUF1431"/>
    <property type="match status" value="1"/>
</dbReference>
<dbReference type="HOGENOM" id="CLU_080538_0_0_1"/>
<dbReference type="FunCoup" id="B4MRG4">
    <property type="interactions" value="10"/>
</dbReference>
<organism evidence="1 2">
    <name type="scientific">Drosophila willistoni</name>
    <name type="common">Fruit fly</name>
    <dbReference type="NCBI Taxonomy" id="7260"/>
    <lineage>
        <taxon>Eukaryota</taxon>
        <taxon>Metazoa</taxon>
        <taxon>Ecdysozoa</taxon>
        <taxon>Arthropoda</taxon>
        <taxon>Hexapoda</taxon>
        <taxon>Insecta</taxon>
        <taxon>Pterygota</taxon>
        <taxon>Neoptera</taxon>
        <taxon>Endopterygota</taxon>
        <taxon>Diptera</taxon>
        <taxon>Brachycera</taxon>
        <taxon>Muscomorpha</taxon>
        <taxon>Ephydroidea</taxon>
        <taxon>Drosophilidae</taxon>
        <taxon>Drosophila</taxon>
        <taxon>Sophophora</taxon>
    </lineage>
</organism>
<dbReference type="SMART" id="SM00689">
    <property type="entry name" value="DM6"/>
    <property type="match status" value="1"/>
</dbReference>
<reference evidence="1 2" key="1">
    <citation type="journal article" date="2007" name="Nature">
        <title>Evolution of genes and genomes on the Drosophila phylogeny.</title>
        <authorList>
            <consortium name="Drosophila 12 Genomes Consortium"/>
            <person name="Clark A.G."/>
            <person name="Eisen M.B."/>
            <person name="Smith D.R."/>
            <person name="Bergman C.M."/>
            <person name="Oliver B."/>
            <person name="Markow T.A."/>
            <person name="Kaufman T.C."/>
            <person name="Kellis M."/>
            <person name="Gelbart W."/>
            <person name="Iyer V.N."/>
            <person name="Pollard D.A."/>
            <person name="Sackton T.B."/>
            <person name="Larracuente A.M."/>
            <person name="Singh N.D."/>
            <person name="Abad J.P."/>
            <person name="Abt D.N."/>
            <person name="Adryan B."/>
            <person name="Aguade M."/>
            <person name="Akashi H."/>
            <person name="Anderson W.W."/>
            <person name="Aquadro C.F."/>
            <person name="Ardell D.H."/>
            <person name="Arguello R."/>
            <person name="Artieri C.G."/>
            <person name="Barbash D.A."/>
            <person name="Barker D."/>
            <person name="Barsanti P."/>
            <person name="Batterham P."/>
            <person name="Batzoglou S."/>
            <person name="Begun D."/>
            <person name="Bhutkar A."/>
            <person name="Blanco E."/>
            <person name="Bosak S.A."/>
            <person name="Bradley R.K."/>
            <person name="Brand A.D."/>
            <person name="Brent M.R."/>
            <person name="Brooks A.N."/>
            <person name="Brown R.H."/>
            <person name="Butlin R.K."/>
            <person name="Caggese C."/>
            <person name="Calvi B.R."/>
            <person name="Bernardo de Carvalho A."/>
            <person name="Caspi A."/>
            <person name="Castrezana S."/>
            <person name="Celniker S.E."/>
            <person name="Chang J.L."/>
            <person name="Chapple C."/>
            <person name="Chatterji S."/>
            <person name="Chinwalla A."/>
            <person name="Civetta A."/>
            <person name="Clifton S.W."/>
            <person name="Comeron J.M."/>
            <person name="Costello J.C."/>
            <person name="Coyne J.A."/>
            <person name="Daub J."/>
            <person name="David R.G."/>
            <person name="Delcher A.L."/>
            <person name="Delehaunty K."/>
            <person name="Do C.B."/>
            <person name="Ebling H."/>
            <person name="Edwards K."/>
            <person name="Eickbush T."/>
            <person name="Evans J.D."/>
            <person name="Filipski A."/>
            <person name="Findeiss S."/>
            <person name="Freyhult E."/>
            <person name="Fulton L."/>
            <person name="Fulton R."/>
            <person name="Garcia A.C."/>
            <person name="Gardiner A."/>
            <person name="Garfield D.A."/>
            <person name="Garvin B.E."/>
            <person name="Gibson G."/>
            <person name="Gilbert D."/>
            <person name="Gnerre S."/>
            <person name="Godfrey J."/>
            <person name="Good R."/>
            <person name="Gotea V."/>
            <person name="Gravely B."/>
            <person name="Greenberg A.J."/>
            <person name="Griffiths-Jones S."/>
            <person name="Gross S."/>
            <person name="Guigo R."/>
            <person name="Gustafson E.A."/>
            <person name="Haerty W."/>
            <person name="Hahn M.W."/>
            <person name="Halligan D.L."/>
            <person name="Halpern A.L."/>
            <person name="Halter G.M."/>
            <person name="Han M.V."/>
            <person name="Heger A."/>
            <person name="Hillier L."/>
            <person name="Hinrichs A.S."/>
            <person name="Holmes I."/>
            <person name="Hoskins R.A."/>
            <person name="Hubisz M.J."/>
            <person name="Hultmark D."/>
            <person name="Huntley M.A."/>
            <person name="Jaffe D.B."/>
            <person name="Jagadeeshan S."/>
            <person name="Jeck W.R."/>
            <person name="Johnson J."/>
            <person name="Jones C.D."/>
            <person name="Jordan W.C."/>
            <person name="Karpen G.H."/>
            <person name="Kataoka E."/>
            <person name="Keightley P.D."/>
            <person name="Kheradpour P."/>
            <person name="Kirkness E.F."/>
            <person name="Koerich L.B."/>
            <person name="Kristiansen K."/>
            <person name="Kudrna D."/>
            <person name="Kulathinal R.J."/>
            <person name="Kumar S."/>
            <person name="Kwok R."/>
            <person name="Lander E."/>
            <person name="Langley C.H."/>
            <person name="Lapoint R."/>
            <person name="Lazzaro B.P."/>
            <person name="Lee S.J."/>
            <person name="Levesque L."/>
            <person name="Li R."/>
            <person name="Lin C.F."/>
            <person name="Lin M.F."/>
            <person name="Lindblad-Toh K."/>
            <person name="Llopart A."/>
            <person name="Long M."/>
            <person name="Low L."/>
            <person name="Lozovsky E."/>
            <person name="Lu J."/>
            <person name="Luo M."/>
            <person name="Machado C.A."/>
            <person name="Makalowski W."/>
            <person name="Marzo M."/>
            <person name="Matsuda M."/>
            <person name="Matzkin L."/>
            <person name="McAllister B."/>
            <person name="McBride C.S."/>
            <person name="McKernan B."/>
            <person name="McKernan K."/>
            <person name="Mendez-Lago M."/>
            <person name="Minx P."/>
            <person name="Mollenhauer M.U."/>
            <person name="Montooth K."/>
            <person name="Mount S.M."/>
            <person name="Mu X."/>
            <person name="Myers E."/>
            <person name="Negre B."/>
            <person name="Newfeld S."/>
            <person name="Nielsen R."/>
            <person name="Noor M.A."/>
            <person name="O'Grady P."/>
            <person name="Pachter L."/>
            <person name="Papaceit M."/>
            <person name="Parisi M.J."/>
            <person name="Parisi M."/>
            <person name="Parts L."/>
            <person name="Pedersen J.S."/>
            <person name="Pesole G."/>
            <person name="Phillippy A.M."/>
            <person name="Ponting C.P."/>
            <person name="Pop M."/>
            <person name="Porcelli D."/>
            <person name="Powell J.R."/>
            <person name="Prohaska S."/>
            <person name="Pruitt K."/>
            <person name="Puig M."/>
            <person name="Quesneville H."/>
            <person name="Ram K.R."/>
            <person name="Rand D."/>
            <person name="Rasmussen M.D."/>
            <person name="Reed L.K."/>
            <person name="Reenan R."/>
            <person name="Reily A."/>
            <person name="Remington K.A."/>
            <person name="Rieger T.T."/>
            <person name="Ritchie M.G."/>
            <person name="Robin C."/>
            <person name="Rogers Y.H."/>
            <person name="Rohde C."/>
            <person name="Rozas J."/>
            <person name="Rubenfield M.J."/>
            <person name="Ruiz A."/>
            <person name="Russo S."/>
            <person name="Salzberg S.L."/>
            <person name="Sanchez-Gracia A."/>
            <person name="Saranga D.J."/>
            <person name="Sato H."/>
            <person name="Schaeffer S.W."/>
            <person name="Schatz M.C."/>
            <person name="Schlenke T."/>
            <person name="Schwartz R."/>
            <person name="Segarra C."/>
            <person name="Singh R.S."/>
            <person name="Sirot L."/>
            <person name="Sirota M."/>
            <person name="Sisneros N.B."/>
            <person name="Smith C.D."/>
            <person name="Smith T.F."/>
            <person name="Spieth J."/>
            <person name="Stage D.E."/>
            <person name="Stark A."/>
            <person name="Stephan W."/>
            <person name="Strausberg R.L."/>
            <person name="Strempel S."/>
            <person name="Sturgill D."/>
            <person name="Sutton G."/>
            <person name="Sutton G.G."/>
            <person name="Tao W."/>
            <person name="Teichmann S."/>
            <person name="Tobari Y.N."/>
            <person name="Tomimura Y."/>
            <person name="Tsolas J.M."/>
            <person name="Valente V.L."/>
            <person name="Venter E."/>
            <person name="Venter J.C."/>
            <person name="Vicario S."/>
            <person name="Vieira F.G."/>
            <person name="Vilella A.J."/>
            <person name="Villasante A."/>
            <person name="Walenz B."/>
            <person name="Wang J."/>
            <person name="Wasserman M."/>
            <person name="Watts T."/>
            <person name="Wilson D."/>
            <person name="Wilson R.K."/>
            <person name="Wing R.A."/>
            <person name="Wolfner M.F."/>
            <person name="Wong A."/>
            <person name="Wong G.K."/>
            <person name="Wu C.I."/>
            <person name="Wu G."/>
            <person name="Yamamoto D."/>
            <person name="Yang H.P."/>
            <person name="Yang S.P."/>
            <person name="Yorke J.A."/>
            <person name="Yoshida K."/>
            <person name="Zdobnov E."/>
            <person name="Zhang P."/>
            <person name="Zhang Y."/>
            <person name="Zimin A.V."/>
            <person name="Baldwin J."/>
            <person name="Abdouelleil A."/>
            <person name="Abdulkadir J."/>
            <person name="Abebe A."/>
            <person name="Abera B."/>
            <person name="Abreu J."/>
            <person name="Acer S.C."/>
            <person name="Aftuck L."/>
            <person name="Alexander A."/>
            <person name="An P."/>
            <person name="Anderson E."/>
            <person name="Anderson S."/>
            <person name="Arachi H."/>
            <person name="Azer M."/>
            <person name="Bachantsang P."/>
            <person name="Barry A."/>
            <person name="Bayul T."/>
            <person name="Berlin A."/>
            <person name="Bessette D."/>
            <person name="Bloom T."/>
            <person name="Blye J."/>
            <person name="Boguslavskiy L."/>
            <person name="Bonnet C."/>
            <person name="Boukhgalter B."/>
            <person name="Bourzgui I."/>
            <person name="Brown A."/>
            <person name="Cahill P."/>
            <person name="Channer S."/>
            <person name="Cheshatsang Y."/>
            <person name="Chuda L."/>
            <person name="Citroen M."/>
            <person name="Collymore A."/>
            <person name="Cooke P."/>
            <person name="Costello M."/>
            <person name="D'Aco K."/>
            <person name="Daza R."/>
            <person name="De Haan G."/>
            <person name="DeGray S."/>
            <person name="DeMaso C."/>
            <person name="Dhargay N."/>
            <person name="Dooley K."/>
            <person name="Dooley E."/>
            <person name="Doricent M."/>
            <person name="Dorje P."/>
            <person name="Dorjee K."/>
            <person name="Dupes A."/>
            <person name="Elong R."/>
            <person name="Falk J."/>
            <person name="Farina A."/>
            <person name="Faro S."/>
            <person name="Ferguson D."/>
            <person name="Fisher S."/>
            <person name="Foley C.D."/>
            <person name="Franke A."/>
            <person name="Friedrich D."/>
            <person name="Gadbois L."/>
            <person name="Gearin G."/>
            <person name="Gearin C.R."/>
            <person name="Giannoukos G."/>
            <person name="Goode T."/>
            <person name="Graham J."/>
            <person name="Grandbois E."/>
            <person name="Grewal S."/>
            <person name="Gyaltsen K."/>
            <person name="Hafez N."/>
            <person name="Hagos B."/>
            <person name="Hall J."/>
            <person name="Henson C."/>
            <person name="Hollinger A."/>
            <person name="Honan T."/>
            <person name="Huard M.D."/>
            <person name="Hughes L."/>
            <person name="Hurhula B."/>
            <person name="Husby M.E."/>
            <person name="Kamat A."/>
            <person name="Kanga B."/>
            <person name="Kashin S."/>
            <person name="Khazanovich D."/>
            <person name="Kisner P."/>
            <person name="Lance K."/>
            <person name="Lara M."/>
            <person name="Lee W."/>
            <person name="Lennon N."/>
            <person name="Letendre F."/>
            <person name="LeVine R."/>
            <person name="Lipovsky A."/>
            <person name="Liu X."/>
            <person name="Liu J."/>
            <person name="Liu S."/>
            <person name="Lokyitsang T."/>
            <person name="Lokyitsang Y."/>
            <person name="Lubonja R."/>
            <person name="Lui A."/>
            <person name="MacDonald P."/>
            <person name="Magnisalis V."/>
            <person name="Maru K."/>
            <person name="Matthews C."/>
            <person name="McCusker W."/>
            <person name="McDonough S."/>
            <person name="Mehta T."/>
            <person name="Meldrim J."/>
            <person name="Meneus L."/>
            <person name="Mihai O."/>
            <person name="Mihalev A."/>
            <person name="Mihova T."/>
            <person name="Mittelman R."/>
            <person name="Mlenga V."/>
            <person name="Montmayeur A."/>
            <person name="Mulrain L."/>
            <person name="Navidi A."/>
            <person name="Naylor J."/>
            <person name="Negash T."/>
            <person name="Nguyen T."/>
            <person name="Nguyen N."/>
            <person name="Nicol R."/>
            <person name="Norbu C."/>
            <person name="Norbu N."/>
            <person name="Novod N."/>
            <person name="O'Neill B."/>
            <person name="Osman S."/>
            <person name="Markiewicz E."/>
            <person name="Oyono O.L."/>
            <person name="Patti C."/>
            <person name="Phunkhang P."/>
            <person name="Pierre F."/>
            <person name="Priest M."/>
            <person name="Raghuraman S."/>
            <person name="Rege F."/>
            <person name="Reyes R."/>
            <person name="Rise C."/>
            <person name="Rogov P."/>
            <person name="Ross K."/>
            <person name="Ryan E."/>
            <person name="Settipalli S."/>
            <person name="Shea T."/>
            <person name="Sherpa N."/>
            <person name="Shi L."/>
            <person name="Shih D."/>
            <person name="Sparrow T."/>
            <person name="Spaulding J."/>
            <person name="Stalker J."/>
            <person name="Stange-Thomann N."/>
            <person name="Stavropoulos S."/>
            <person name="Stone C."/>
            <person name="Strader C."/>
            <person name="Tesfaye S."/>
            <person name="Thomson T."/>
            <person name="Thoulutsang Y."/>
            <person name="Thoulutsang D."/>
            <person name="Topham K."/>
            <person name="Topping I."/>
            <person name="Tsamla T."/>
            <person name="Vassiliev H."/>
            <person name="Vo A."/>
            <person name="Wangchuk T."/>
            <person name="Wangdi T."/>
            <person name="Weiand M."/>
            <person name="Wilkinson J."/>
            <person name="Wilson A."/>
            <person name="Yadav S."/>
            <person name="Young G."/>
            <person name="Yu Q."/>
            <person name="Zembek L."/>
            <person name="Zhong D."/>
            <person name="Zimmer A."/>
            <person name="Zwirko Z."/>
            <person name="Jaffe D.B."/>
            <person name="Alvarez P."/>
            <person name="Brockman W."/>
            <person name="Butler J."/>
            <person name="Chin C."/>
            <person name="Gnerre S."/>
            <person name="Grabherr M."/>
            <person name="Kleber M."/>
            <person name="Mauceli E."/>
            <person name="MacCallum I."/>
        </authorList>
    </citation>
    <scope>NUCLEOTIDE SEQUENCE [LARGE SCALE GENOMIC DNA]</scope>
    <source>
        <strain evidence="2">Tucson 14030-0811.24</strain>
    </source>
</reference>
<dbReference type="KEGG" id="dwi:6641070"/>
<dbReference type="PhylomeDB" id="B4MRG4"/>
<sequence>MFRPAINALETTARMHGGRNYGNSYCPAKFSKEGPSKGQCKIRAHCQPAPPCDESKKFVSMWEPPKDLPKPYPFRFPDLPNECCGVHCEKPLPRFDEMFYQPSCKDGKYQRTWVECPEYLMRKRKTCCYDKLTALAPARRVSAKRGRPPCPPPPNDCIKDHRANPCPRFAQLPGCRPGRRPPNCFKPRAPACCRKLCAPQPSWSECKKPELMIPYLPPPECFCLTPVSQCRLMAYREWVKKYGTPKNCGRTRKSIK</sequence>
<gene>
    <name evidence="1" type="primary">Dwil\GK15824</name>
    <name evidence="1" type="ORF">Dwil_GK15824</name>
</gene>
<dbReference type="OMA" id="WVECPKF"/>
<dbReference type="Proteomes" id="UP000007798">
    <property type="component" value="Unassembled WGS sequence"/>
</dbReference>
<accession>B4MRG4</accession>
<name>B4MRG4_DROWI</name>
<dbReference type="PANTHER" id="PTHR20977">
    <property type="entry name" value="AT13385P-RELATED"/>
    <property type="match status" value="1"/>
</dbReference>
<dbReference type="PANTHER" id="PTHR20977:SF0">
    <property type="entry name" value="AT13385P-RELATED"/>
    <property type="match status" value="1"/>
</dbReference>
<dbReference type="AlphaFoldDB" id="B4MRG4"/>
<keyword evidence="2" id="KW-1185">Reference proteome</keyword>
<evidence type="ECO:0000313" key="1">
    <source>
        <dbReference type="EMBL" id="EDW74703.1"/>
    </source>
</evidence>
<proteinExistence type="predicted"/>
<protein>
    <submittedName>
        <fullName evidence="1">Uncharacterized protein</fullName>
    </submittedName>
</protein>
<dbReference type="EMBL" id="CH963850">
    <property type="protein sequence ID" value="EDW74703.1"/>
    <property type="molecule type" value="Genomic_DNA"/>
</dbReference>
<dbReference type="InParanoid" id="B4MRG4"/>
<evidence type="ECO:0000313" key="2">
    <source>
        <dbReference type="Proteomes" id="UP000007798"/>
    </source>
</evidence>
<dbReference type="OrthoDB" id="7849464at2759"/>